<reference evidence="2 3" key="1">
    <citation type="journal article" date="2013" name="Curr. Biol.">
        <title>The Genome of the Foraminiferan Reticulomyxa filosa.</title>
        <authorList>
            <person name="Glockner G."/>
            <person name="Hulsmann N."/>
            <person name="Schleicher M."/>
            <person name="Noegel A.A."/>
            <person name="Eichinger L."/>
            <person name="Gallinger C."/>
            <person name="Pawlowski J."/>
            <person name="Sierra R."/>
            <person name="Euteneuer U."/>
            <person name="Pillet L."/>
            <person name="Moustafa A."/>
            <person name="Platzer M."/>
            <person name="Groth M."/>
            <person name="Szafranski K."/>
            <person name="Schliwa M."/>
        </authorList>
    </citation>
    <scope>NUCLEOTIDE SEQUENCE [LARGE SCALE GENOMIC DNA]</scope>
</reference>
<evidence type="ECO:0000256" key="1">
    <source>
        <dbReference type="SAM" id="MobiDB-lite"/>
    </source>
</evidence>
<dbReference type="EMBL" id="ASPP01031610">
    <property type="protein sequence ID" value="ETO03857.1"/>
    <property type="molecule type" value="Genomic_DNA"/>
</dbReference>
<feature type="compositionally biased region" description="Basic and acidic residues" evidence="1">
    <location>
        <begin position="149"/>
        <end position="173"/>
    </location>
</feature>
<evidence type="ECO:0000313" key="2">
    <source>
        <dbReference type="EMBL" id="ETO03857.1"/>
    </source>
</evidence>
<dbReference type="Proteomes" id="UP000023152">
    <property type="component" value="Unassembled WGS sequence"/>
</dbReference>
<name>X6LRW3_RETFI</name>
<keyword evidence="3" id="KW-1185">Reference proteome</keyword>
<dbReference type="AlphaFoldDB" id="X6LRW3"/>
<evidence type="ECO:0000313" key="3">
    <source>
        <dbReference type="Proteomes" id="UP000023152"/>
    </source>
</evidence>
<protein>
    <submittedName>
        <fullName evidence="2">Uncharacterized protein</fullName>
    </submittedName>
</protein>
<proteinExistence type="predicted"/>
<feature type="non-terminal residue" evidence="2">
    <location>
        <position position="1"/>
    </location>
</feature>
<sequence>VDMITSNEGLLVNKDDKTIQYQNDQRGRQMRTGEAEQRKAFVSNPLDYSQYKSLNSQNSNQIQNQNYNTTTTSSLSSIGSEHQQRRVDFNPAYNIHIYVYSMIHLFFKKKKTKNQWIIRTSQYNEMDYLNCTKYFNTIMDASIYKKASNTKENKKDTINRKKDIQSNETDKNQTDAQNKAKKNIESKIF</sequence>
<accession>X6LRW3</accession>
<comment type="caution">
    <text evidence="2">The sequence shown here is derived from an EMBL/GenBank/DDBJ whole genome shotgun (WGS) entry which is preliminary data.</text>
</comment>
<organism evidence="2 3">
    <name type="scientific">Reticulomyxa filosa</name>
    <dbReference type="NCBI Taxonomy" id="46433"/>
    <lineage>
        <taxon>Eukaryota</taxon>
        <taxon>Sar</taxon>
        <taxon>Rhizaria</taxon>
        <taxon>Retaria</taxon>
        <taxon>Foraminifera</taxon>
        <taxon>Monothalamids</taxon>
        <taxon>Reticulomyxidae</taxon>
        <taxon>Reticulomyxa</taxon>
    </lineage>
</organism>
<gene>
    <name evidence="2" type="ORF">RFI_33545</name>
</gene>
<feature type="region of interest" description="Disordered" evidence="1">
    <location>
        <begin position="149"/>
        <end position="189"/>
    </location>
</feature>